<reference evidence="9 10" key="1">
    <citation type="submission" date="2019-01" db="EMBL/GenBank/DDBJ databases">
        <title>Genome Assembly of Collichthys lucidus.</title>
        <authorList>
            <person name="Cai M."/>
            <person name="Xiao S."/>
        </authorList>
    </citation>
    <scope>NUCLEOTIDE SEQUENCE [LARGE SCALE GENOMIC DNA]</scope>
    <source>
        <strain evidence="9">JT15FE1705JMU</strain>
        <tissue evidence="9">Muscle</tissue>
    </source>
</reference>
<dbReference type="SMART" id="SM00272">
    <property type="entry name" value="END"/>
    <property type="match status" value="2"/>
</dbReference>
<evidence type="ECO:0000256" key="4">
    <source>
        <dbReference type="ARBA" id="ARBA00022858"/>
    </source>
</evidence>
<evidence type="ECO:0000256" key="6">
    <source>
        <dbReference type="SAM" id="MobiDB-lite"/>
    </source>
</evidence>
<dbReference type="GO" id="GO:0031708">
    <property type="term" value="F:endothelin B receptor binding"/>
    <property type="evidence" value="ECO:0007669"/>
    <property type="project" value="TreeGrafter"/>
</dbReference>
<evidence type="ECO:0000256" key="1">
    <source>
        <dbReference type="ARBA" id="ARBA00004613"/>
    </source>
</evidence>
<dbReference type="GO" id="GO:0005615">
    <property type="term" value="C:extracellular space"/>
    <property type="evidence" value="ECO:0007669"/>
    <property type="project" value="TreeGrafter"/>
</dbReference>
<keyword evidence="10" id="KW-1185">Reference proteome</keyword>
<organism evidence="9 10">
    <name type="scientific">Collichthys lucidus</name>
    <name type="common">Big head croaker</name>
    <name type="synonym">Sciaena lucida</name>
    <dbReference type="NCBI Taxonomy" id="240159"/>
    <lineage>
        <taxon>Eukaryota</taxon>
        <taxon>Metazoa</taxon>
        <taxon>Chordata</taxon>
        <taxon>Craniata</taxon>
        <taxon>Vertebrata</taxon>
        <taxon>Euteleostomi</taxon>
        <taxon>Actinopterygii</taxon>
        <taxon>Neopterygii</taxon>
        <taxon>Teleostei</taxon>
        <taxon>Neoteleostei</taxon>
        <taxon>Acanthomorphata</taxon>
        <taxon>Eupercaria</taxon>
        <taxon>Sciaenidae</taxon>
        <taxon>Collichthys</taxon>
    </lineage>
</organism>
<dbReference type="InterPro" id="IPR020475">
    <property type="entry name" value="Endothelin"/>
</dbReference>
<dbReference type="InterPro" id="IPR019764">
    <property type="entry name" value="Endothelin_toxin_CS"/>
</dbReference>
<evidence type="ECO:0000313" key="9">
    <source>
        <dbReference type="EMBL" id="TKS75290.1"/>
    </source>
</evidence>
<dbReference type="GO" id="GO:0005179">
    <property type="term" value="F:hormone activity"/>
    <property type="evidence" value="ECO:0007669"/>
    <property type="project" value="TreeGrafter"/>
</dbReference>
<dbReference type="AlphaFoldDB" id="A0A4U5ULZ6"/>
<proteinExistence type="inferred from homology"/>
<dbReference type="GO" id="GO:0019229">
    <property type="term" value="P:regulation of vasoconstriction"/>
    <property type="evidence" value="ECO:0007669"/>
    <property type="project" value="InterPro"/>
</dbReference>
<evidence type="ECO:0000256" key="3">
    <source>
        <dbReference type="ARBA" id="ARBA00022525"/>
    </source>
</evidence>
<dbReference type="Proteomes" id="UP000298787">
    <property type="component" value="Chromosome 9"/>
</dbReference>
<dbReference type="PRINTS" id="PR00365">
    <property type="entry name" value="ENDOTHELIN"/>
</dbReference>
<comment type="similarity">
    <text evidence="2">Belongs to the endothelin/sarafotoxin family.</text>
</comment>
<keyword evidence="4" id="KW-0838">Vasoactive</keyword>
<dbReference type="InterPro" id="IPR001928">
    <property type="entry name" value="Endothln-like_toxin"/>
</dbReference>
<gene>
    <name evidence="9" type="ORF">D9C73_010551</name>
</gene>
<feature type="region of interest" description="Disordered" evidence="6">
    <location>
        <begin position="97"/>
        <end position="129"/>
    </location>
</feature>
<keyword evidence="5" id="KW-0839">Vasoconstrictor</keyword>
<dbReference type="PANTHER" id="PTHR13874">
    <property type="entry name" value="ENDOTHELIN"/>
    <property type="match status" value="1"/>
</dbReference>
<keyword evidence="3" id="KW-0964">Secreted</keyword>
<keyword evidence="7" id="KW-0732">Signal</keyword>
<feature type="chain" id="PRO_5020635158" evidence="7">
    <location>
        <begin position="22"/>
        <end position="333"/>
    </location>
</feature>
<feature type="domain" description="Endothelin-like toxin" evidence="8">
    <location>
        <begin position="311"/>
        <end position="332"/>
    </location>
</feature>
<sequence>MDFSYFLFLATTLALIHQHEGKLLFSVCPCGCSEASNAEHEVLPQCEALCRAPRHEELLIELLVTQSSLSELLVRLLVTWSSSHGAPHRAPRHAELLVTQSSSSSSSSRRAPSHAELLVTQSSSSSSSSRRAPRHAELLIELLIRLLVTEVVLTFLCSAGRSSGAVASIDLKKYYHPRVSVYRAESLKTSEESPHPFVNIHPLHAFTFPSSSVLLGPHAAPLVLVCCLFSVRHLRHIKPSTFSVTSPTAEEGPLVQLTHTAHRREKRCSCENQKDKECIFFCHIGIVWVNTPSHLVPYGFGSVRLRRDLRRCLCTNTQDAECSSFCSARTQTQ</sequence>
<accession>A0A4U5ULZ6</accession>
<dbReference type="STRING" id="240159.A0A4U5ULZ6"/>
<evidence type="ECO:0000256" key="5">
    <source>
        <dbReference type="ARBA" id="ARBA00023322"/>
    </source>
</evidence>
<protein>
    <submittedName>
        <fullName evidence="9">Endothelin-1</fullName>
    </submittedName>
</protein>
<comment type="subcellular location">
    <subcellularLocation>
        <location evidence="1">Secreted</location>
    </subcellularLocation>
</comment>
<dbReference type="PROSITE" id="PS00270">
    <property type="entry name" value="ENDOTHELIN"/>
    <property type="match status" value="2"/>
</dbReference>
<evidence type="ECO:0000256" key="7">
    <source>
        <dbReference type="SAM" id="SignalP"/>
    </source>
</evidence>
<feature type="signal peptide" evidence="7">
    <location>
        <begin position="1"/>
        <end position="21"/>
    </location>
</feature>
<evidence type="ECO:0000256" key="2">
    <source>
        <dbReference type="ARBA" id="ARBA00010959"/>
    </source>
</evidence>
<evidence type="ECO:0000313" key="10">
    <source>
        <dbReference type="Proteomes" id="UP000298787"/>
    </source>
</evidence>
<name>A0A4U5ULZ6_COLLU</name>
<feature type="domain" description="Endothelin-like toxin" evidence="8">
    <location>
        <begin position="267"/>
        <end position="288"/>
    </location>
</feature>
<dbReference type="Pfam" id="PF00322">
    <property type="entry name" value="Endothelin"/>
    <property type="match status" value="1"/>
</dbReference>
<dbReference type="GO" id="GO:0003100">
    <property type="term" value="P:regulation of systemic arterial blood pressure by endothelin"/>
    <property type="evidence" value="ECO:0007669"/>
    <property type="project" value="TreeGrafter"/>
</dbReference>
<evidence type="ECO:0000259" key="8">
    <source>
        <dbReference type="SMART" id="SM00272"/>
    </source>
</evidence>
<dbReference type="GO" id="GO:0006874">
    <property type="term" value="P:intracellular calcium ion homeostasis"/>
    <property type="evidence" value="ECO:0007669"/>
    <property type="project" value="TreeGrafter"/>
</dbReference>
<dbReference type="PANTHER" id="PTHR13874:SF12">
    <property type="entry name" value="ENDOTHELIN-3A"/>
    <property type="match status" value="1"/>
</dbReference>
<dbReference type="GO" id="GO:0014826">
    <property type="term" value="P:vein smooth muscle contraction"/>
    <property type="evidence" value="ECO:0007669"/>
    <property type="project" value="TreeGrafter"/>
</dbReference>
<dbReference type="EMBL" id="CM014086">
    <property type="protein sequence ID" value="TKS75290.1"/>
    <property type="molecule type" value="Genomic_DNA"/>
</dbReference>